<gene>
    <name evidence="2" type="ORF">GCM10010358_81970</name>
</gene>
<dbReference type="Proteomes" id="UP000619244">
    <property type="component" value="Unassembled WGS sequence"/>
</dbReference>
<feature type="region of interest" description="Disordered" evidence="1">
    <location>
        <begin position="73"/>
        <end position="92"/>
    </location>
</feature>
<evidence type="ECO:0000256" key="1">
    <source>
        <dbReference type="SAM" id="MobiDB-lite"/>
    </source>
</evidence>
<evidence type="ECO:0000313" key="3">
    <source>
        <dbReference type="Proteomes" id="UP000619244"/>
    </source>
</evidence>
<dbReference type="RefSeq" id="WP_190195324.1">
    <property type="nucleotide sequence ID" value="NZ_BMVU01000126.1"/>
</dbReference>
<dbReference type="EMBL" id="BMVU01000126">
    <property type="protein sequence ID" value="GGY18323.1"/>
    <property type="molecule type" value="Genomic_DNA"/>
</dbReference>
<reference evidence="2" key="1">
    <citation type="journal article" date="2014" name="Int. J. Syst. Evol. Microbiol.">
        <title>Complete genome sequence of Corynebacterium casei LMG S-19264T (=DSM 44701T), isolated from a smear-ripened cheese.</title>
        <authorList>
            <consortium name="US DOE Joint Genome Institute (JGI-PGF)"/>
            <person name="Walter F."/>
            <person name="Albersmeier A."/>
            <person name="Kalinowski J."/>
            <person name="Ruckert C."/>
        </authorList>
    </citation>
    <scope>NUCLEOTIDE SEQUENCE</scope>
    <source>
        <strain evidence="2">JCM 4790</strain>
    </source>
</reference>
<sequence length="106" mass="12045">MSGCDEDGEILAPRHRITLLERRPGAGRVRFAPADRAFLAAQLVPLPRRVLRGLRLLVGPDTVVRWHRDVMKRRQARTRRSKKPGRPTAIRSMRTAMRVRGACSIV</sequence>
<evidence type="ECO:0000313" key="2">
    <source>
        <dbReference type="EMBL" id="GGY18323.1"/>
    </source>
</evidence>
<keyword evidence="3" id="KW-1185">Reference proteome</keyword>
<reference evidence="2" key="2">
    <citation type="submission" date="2020-09" db="EMBL/GenBank/DDBJ databases">
        <authorList>
            <person name="Sun Q."/>
            <person name="Ohkuma M."/>
        </authorList>
    </citation>
    <scope>NUCLEOTIDE SEQUENCE</scope>
    <source>
        <strain evidence="2">JCM 4790</strain>
    </source>
</reference>
<proteinExistence type="predicted"/>
<organism evidence="2 3">
    <name type="scientific">Streptomyces minutiscleroticus</name>
    <dbReference type="NCBI Taxonomy" id="68238"/>
    <lineage>
        <taxon>Bacteria</taxon>
        <taxon>Bacillati</taxon>
        <taxon>Actinomycetota</taxon>
        <taxon>Actinomycetes</taxon>
        <taxon>Kitasatosporales</taxon>
        <taxon>Streptomycetaceae</taxon>
        <taxon>Streptomyces</taxon>
    </lineage>
</organism>
<protein>
    <submittedName>
        <fullName evidence="2">Uncharacterized protein</fullName>
    </submittedName>
</protein>
<name>A0A918P518_9ACTN</name>
<comment type="caution">
    <text evidence="2">The sequence shown here is derived from an EMBL/GenBank/DDBJ whole genome shotgun (WGS) entry which is preliminary data.</text>
</comment>
<accession>A0A918P518</accession>
<feature type="compositionally biased region" description="Basic residues" evidence="1">
    <location>
        <begin position="73"/>
        <end position="85"/>
    </location>
</feature>
<dbReference type="AlphaFoldDB" id="A0A918P518"/>